<gene>
    <name evidence="9" type="ORF">K3721_17460</name>
</gene>
<dbReference type="PROSITE" id="PS51257">
    <property type="entry name" value="PROKAR_LIPOPROTEIN"/>
    <property type="match status" value="1"/>
</dbReference>
<organism evidence="9 10">
    <name type="scientific">Leisingera caerulea</name>
    <name type="common">Phaeobacter caeruleus</name>
    <dbReference type="NCBI Taxonomy" id="506591"/>
    <lineage>
        <taxon>Bacteria</taxon>
        <taxon>Pseudomonadati</taxon>
        <taxon>Pseudomonadota</taxon>
        <taxon>Alphaproteobacteria</taxon>
        <taxon>Rhodobacterales</taxon>
        <taxon>Roseobacteraceae</taxon>
        <taxon>Leisingera</taxon>
    </lineage>
</organism>
<dbReference type="PANTHER" id="PTHR36699">
    <property type="entry name" value="LD-TRANSPEPTIDASE"/>
    <property type="match status" value="1"/>
</dbReference>
<dbReference type="CDD" id="cd16913">
    <property type="entry name" value="YkuD_like"/>
    <property type="match status" value="1"/>
</dbReference>
<protein>
    <submittedName>
        <fullName evidence="9">L,D-transpeptidase family protein</fullName>
    </submittedName>
</protein>
<evidence type="ECO:0000313" key="10">
    <source>
        <dbReference type="Proteomes" id="UP001058713"/>
    </source>
</evidence>
<keyword evidence="6 7" id="KW-0961">Cell wall biogenesis/degradation</keyword>
<dbReference type="GO" id="GO:0071555">
    <property type="term" value="P:cell wall organization"/>
    <property type="evidence" value="ECO:0007669"/>
    <property type="project" value="UniProtKB-UniRule"/>
</dbReference>
<sequence length="175" mass="19157">MNRRAFGVGAAASLALAGCSRSGGAARRFQFYEGPKVTSVVINKGSRKMYLLHNEEVLREYDVDLGFAPQGHKQFEGDGKTPEGTYMIDRRNPNSRYHLSVGISYPNGQDRAKAQAAGKQPGGEIFIHGQPNNPKERKRAARVSDWTAGCIAVSNDEIEEIYAMVQDGTTIALRP</sequence>
<dbReference type="Gene3D" id="2.40.440.10">
    <property type="entry name" value="L,D-transpeptidase catalytic domain-like"/>
    <property type="match status" value="1"/>
</dbReference>
<dbReference type="RefSeq" id="WP_259971273.1">
    <property type="nucleotide sequence ID" value="NZ_CP081070.1"/>
</dbReference>
<dbReference type="GO" id="GO:0008360">
    <property type="term" value="P:regulation of cell shape"/>
    <property type="evidence" value="ECO:0007669"/>
    <property type="project" value="UniProtKB-UniRule"/>
</dbReference>
<dbReference type="SUPFAM" id="SSF141523">
    <property type="entry name" value="L,D-transpeptidase catalytic domain-like"/>
    <property type="match status" value="1"/>
</dbReference>
<dbReference type="Proteomes" id="UP001058713">
    <property type="component" value="Chromosome"/>
</dbReference>
<comment type="similarity">
    <text evidence="2">Belongs to the YkuD family.</text>
</comment>
<feature type="active site" description="Nucleophile" evidence="7">
    <location>
        <position position="150"/>
    </location>
</feature>
<dbReference type="InterPro" id="IPR005490">
    <property type="entry name" value="LD_TPept_cat_dom"/>
</dbReference>
<accession>A0A9Q9HEP7</accession>
<keyword evidence="3" id="KW-0808">Transferase</keyword>
<feature type="domain" description="L,D-TPase catalytic" evidence="8">
    <location>
        <begin position="38"/>
        <end position="174"/>
    </location>
</feature>
<evidence type="ECO:0000256" key="2">
    <source>
        <dbReference type="ARBA" id="ARBA00005992"/>
    </source>
</evidence>
<evidence type="ECO:0000313" key="9">
    <source>
        <dbReference type="EMBL" id="UWQ53743.1"/>
    </source>
</evidence>
<dbReference type="AlphaFoldDB" id="A0A9Q9HEP7"/>
<evidence type="ECO:0000256" key="5">
    <source>
        <dbReference type="ARBA" id="ARBA00022984"/>
    </source>
</evidence>
<evidence type="ECO:0000256" key="6">
    <source>
        <dbReference type="ARBA" id="ARBA00023316"/>
    </source>
</evidence>
<evidence type="ECO:0000259" key="8">
    <source>
        <dbReference type="PROSITE" id="PS52029"/>
    </source>
</evidence>
<keyword evidence="4 7" id="KW-0133">Cell shape</keyword>
<dbReference type="Pfam" id="PF03734">
    <property type="entry name" value="YkuD"/>
    <property type="match status" value="1"/>
</dbReference>
<feature type="active site" description="Proton donor/acceptor" evidence="7">
    <location>
        <position position="128"/>
    </location>
</feature>
<dbReference type="EMBL" id="CP081070">
    <property type="protein sequence ID" value="UWQ53743.1"/>
    <property type="molecule type" value="Genomic_DNA"/>
</dbReference>
<proteinExistence type="inferred from homology"/>
<dbReference type="GO" id="GO:0009252">
    <property type="term" value="P:peptidoglycan biosynthetic process"/>
    <property type="evidence" value="ECO:0007669"/>
    <property type="project" value="UniProtKB-KW"/>
</dbReference>
<evidence type="ECO:0000256" key="4">
    <source>
        <dbReference type="ARBA" id="ARBA00022960"/>
    </source>
</evidence>
<dbReference type="GO" id="GO:0016740">
    <property type="term" value="F:transferase activity"/>
    <property type="evidence" value="ECO:0007669"/>
    <property type="project" value="UniProtKB-KW"/>
</dbReference>
<dbReference type="PROSITE" id="PS52029">
    <property type="entry name" value="LD_TPASE"/>
    <property type="match status" value="1"/>
</dbReference>
<dbReference type="GO" id="GO:0004180">
    <property type="term" value="F:carboxypeptidase activity"/>
    <property type="evidence" value="ECO:0007669"/>
    <property type="project" value="UniProtKB-ARBA"/>
</dbReference>
<dbReference type="InterPro" id="IPR038063">
    <property type="entry name" value="Transpep_catalytic_dom"/>
</dbReference>
<dbReference type="PANTHER" id="PTHR36699:SF1">
    <property type="entry name" value="L,D-TRANSPEPTIDASE YAFK-RELATED"/>
    <property type="match status" value="1"/>
</dbReference>
<dbReference type="KEGG" id="lcae:K3721_17460"/>
<keyword evidence="5 7" id="KW-0573">Peptidoglycan synthesis</keyword>
<evidence type="ECO:0000256" key="3">
    <source>
        <dbReference type="ARBA" id="ARBA00022679"/>
    </source>
</evidence>
<reference evidence="9" key="1">
    <citation type="submission" date="2021-08" db="EMBL/GenBank/DDBJ databases">
        <authorList>
            <person name="Nwanade C."/>
            <person name="Wang M."/>
            <person name="Masoudi A."/>
            <person name="Yu Z."/>
            <person name="Liu J."/>
        </authorList>
    </citation>
    <scope>NUCLEOTIDE SEQUENCE</scope>
    <source>
        <strain evidence="9">S122</strain>
    </source>
</reference>
<evidence type="ECO:0000256" key="1">
    <source>
        <dbReference type="ARBA" id="ARBA00004752"/>
    </source>
</evidence>
<comment type="pathway">
    <text evidence="1 7">Cell wall biogenesis; peptidoglycan biosynthesis.</text>
</comment>
<name>A0A9Q9HEP7_LEICA</name>
<evidence type="ECO:0000256" key="7">
    <source>
        <dbReference type="PROSITE-ProRule" id="PRU01373"/>
    </source>
</evidence>